<reference evidence="1 2" key="1">
    <citation type="submission" date="2019-06" db="EMBL/GenBank/DDBJ databases">
        <authorList>
            <person name="Austin C.R."/>
            <person name="Baumgardner C.A."/>
            <person name="Baysinger H.J."/>
            <person name="David A.M."/>
            <person name="Folse N.B."/>
            <person name="Gammon C.A."/>
            <person name="Garcia V.M."/>
            <person name="Gobble C.S."/>
            <person name="Herold B.N."/>
            <person name="Huamancondor M.S."/>
            <person name="Matheson G.R."/>
            <person name="Mondragon I."/>
            <person name="Nemes S.A."/>
            <person name="Neri L.M."/>
            <person name="Renaud V.D."/>
            <person name="Rigsbee E.A."/>
            <person name="Rockette B.M."/>
            <person name="Santiago M.R."/>
            <person name="Savage M.D."/>
            <person name="Simpson J.M."/>
            <person name="Slentz J.N."/>
            <person name="Spencer B.G."/>
            <person name="White D.J."/>
            <person name="Yarboro C.B."/>
            <person name="Anderson E.L."/>
            <person name="Wallen J.R."/>
            <person name="Gainey M.D."/>
            <person name="Garlena R.A."/>
            <person name="Russell D.A."/>
            <person name="Pope W.H."/>
            <person name="Jacobs-Sera D."/>
            <person name="Hatfull G.F."/>
        </authorList>
    </citation>
    <scope>NUCLEOTIDE SEQUENCE [LARGE SCALE GENOMIC DNA]</scope>
</reference>
<evidence type="ECO:0000313" key="2">
    <source>
        <dbReference type="Proteomes" id="UP000315280"/>
    </source>
</evidence>
<name>A0A516KUY9_9CAUD</name>
<proteinExistence type="predicted"/>
<keyword evidence="2" id="KW-1185">Reference proteome</keyword>
<organism evidence="1 2">
    <name type="scientific">Microbacterium phage FuzzBuster</name>
    <dbReference type="NCBI Taxonomy" id="2590935"/>
    <lineage>
        <taxon>Viruses</taxon>
        <taxon>Duplodnaviria</taxon>
        <taxon>Heunggongvirae</taxon>
        <taxon>Uroviricota</taxon>
        <taxon>Caudoviricetes</taxon>
        <taxon>Hodgkinviridae</taxon>
        <taxon>Fuzzbustervirus</taxon>
        <taxon>Fuzzbustervirus fuzzbuster</taxon>
    </lineage>
</organism>
<protein>
    <recommendedName>
        <fullName evidence="3">DUF1360 domain-containing protein</fullName>
    </recommendedName>
</protein>
<evidence type="ECO:0008006" key="3">
    <source>
        <dbReference type="Google" id="ProtNLM"/>
    </source>
</evidence>
<accession>A0A516KUY9</accession>
<gene>
    <name evidence="1" type="primary">12</name>
    <name evidence="1" type="ORF">SEA_FUZZBUSTER_12</name>
</gene>
<evidence type="ECO:0000313" key="1">
    <source>
        <dbReference type="EMBL" id="QDP45496.1"/>
    </source>
</evidence>
<sequence length="142" mass="15175">MAVGRIILTALAALRATRFVTSDSLGEWVIVGRAKAWAYRHEAKGQTIDGHAFTAVQVAQMAEASARLGETVPTPPASWGWRSKLVSGLDCPFCVGFWLGAAALLAELVTRRVPVLRGLWSFAAGALALNYVTGHISKRIDG</sequence>
<dbReference type="Proteomes" id="UP000315280">
    <property type="component" value="Segment"/>
</dbReference>
<dbReference type="EMBL" id="MN062720">
    <property type="protein sequence ID" value="QDP45496.1"/>
    <property type="molecule type" value="Genomic_DNA"/>
</dbReference>